<dbReference type="PROSITE" id="PS00792">
    <property type="entry name" value="DHPS_1"/>
    <property type="match status" value="1"/>
</dbReference>
<evidence type="ECO:0000256" key="7">
    <source>
        <dbReference type="ARBA" id="ARBA00022679"/>
    </source>
</evidence>
<keyword evidence="7 12" id="KW-0808">Transferase</keyword>
<dbReference type="Gene3D" id="3.20.20.20">
    <property type="entry name" value="Dihydropteroate synthase-like"/>
    <property type="match status" value="1"/>
</dbReference>
<sequence>MSNQEQEREQEIQGYRPTFWNRSYEWDDGLKLELGQRTLIMGILNATPDSFSDGGRFNQAEAAAERAAAMVEEGVDIIDIGAESTRPGFDPVSVEEELRRLLPVIRAVREAAPRVPISIDTYKAETARQALEAGAHIINDIWGLKYDPHMAAVAAEYGCPVIISHNRTARDYTDLVPDVLADLEASVAIALQAGVDASRIWLDPGLGFAKDHDDNLEFMGRLSELTALGYPVLLGTSRKRFIRQTLDLPVNELAEGTAATTALGIAQGCQIVRVHDVRANKRTAMMADAIMYKSAHLQGRR</sequence>
<dbReference type="EC" id="2.5.1.15" evidence="5 12"/>
<accession>A0ABQ6GQ22</accession>
<protein>
    <recommendedName>
        <fullName evidence="6 12">Dihydropteroate synthase</fullName>
        <shortName evidence="12">DHPS</shortName>
        <ecNumber evidence="5 12">2.5.1.15</ecNumber>
    </recommendedName>
    <alternativeName>
        <fullName evidence="11 12">Dihydropteroate pyrophosphorylase</fullName>
    </alternativeName>
</protein>
<keyword evidence="9 12" id="KW-0460">Magnesium</keyword>
<dbReference type="PANTHER" id="PTHR20941">
    <property type="entry name" value="FOLATE SYNTHESIS PROTEINS"/>
    <property type="match status" value="1"/>
</dbReference>
<feature type="domain" description="Pterin-binding" evidence="13">
    <location>
        <begin position="38"/>
        <end position="286"/>
    </location>
</feature>
<dbReference type="InterPro" id="IPR045031">
    <property type="entry name" value="DHP_synth-like"/>
</dbReference>
<dbReference type="InterPro" id="IPR000489">
    <property type="entry name" value="Pterin-binding_dom"/>
</dbReference>
<dbReference type="Pfam" id="PF00809">
    <property type="entry name" value="Pterin_bind"/>
    <property type="match status" value="1"/>
</dbReference>
<dbReference type="InterPro" id="IPR006390">
    <property type="entry name" value="DHP_synth_dom"/>
</dbReference>
<comment type="pathway">
    <text evidence="3 12">Cofactor biosynthesis; tetrahydrofolate biosynthesis; 7,8-dihydrofolate from 2-amino-4-hydroxy-6-hydroxymethyl-7,8-dihydropteridine diphosphate and 4-aminobenzoate: step 1/2.</text>
</comment>
<dbReference type="PROSITE" id="PS50972">
    <property type="entry name" value="PTERIN_BINDING"/>
    <property type="match status" value="1"/>
</dbReference>
<dbReference type="Proteomes" id="UP001157114">
    <property type="component" value="Unassembled WGS sequence"/>
</dbReference>
<evidence type="ECO:0000256" key="1">
    <source>
        <dbReference type="ARBA" id="ARBA00000012"/>
    </source>
</evidence>
<dbReference type="InterPro" id="IPR011005">
    <property type="entry name" value="Dihydropteroate_synth-like_sf"/>
</dbReference>
<keyword evidence="8 12" id="KW-0479">Metal-binding</keyword>
<organism evidence="14 15">
    <name type="scientific">Paenibacillus glycanilyticus</name>
    <dbReference type="NCBI Taxonomy" id="126569"/>
    <lineage>
        <taxon>Bacteria</taxon>
        <taxon>Bacillati</taxon>
        <taxon>Bacillota</taxon>
        <taxon>Bacilli</taxon>
        <taxon>Bacillales</taxon>
        <taxon>Paenibacillaceae</taxon>
        <taxon>Paenibacillus</taxon>
    </lineage>
</organism>
<evidence type="ECO:0000256" key="11">
    <source>
        <dbReference type="ARBA" id="ARBA00030193"/>
    </source>
</evidence>
<dbReference type="PROSITE" id="PS00793">
    <property type="entry name" value="DHPS_2"/>
    <property type="match status" value="1"/>
</dbReference>
<keyword evidence="10 12" id="KW-0289">Folate biosynthesis</keyword>
<dbReference type="NCBIfam" id="TIGR01496">
    <property type="entry name" value="DHPS"/>
    <property type="match status" value="1"/>
</dbReference>
<proteinExistence type="inferred from homology"/>
<keyword evidence="15" id="KW-1185">Reference proteome</keyword>
<evidence type="ECO:0000256" key="10">
    <source>
        <dbReference type="ARBA" id="ARBA00022909"/>
    </source>
</evidence>
<evidence type="ECO:0000256" key="8">
    <source>
        <dbReference type="ARBA" id="ARBA00022723"/>
    </source>
</evidence>
<evidence type="ECO:0000313" key="15">
    <source>
        <dbReference type="Proteomes" id="UP001157114"/>
    </source>
</evidence>
<evidence type="ECO:0000256" key="2">
    <source>
        <dbReference type="ARBA" id="ARBA00001946"/>
    </source>
</evidence>
<evidence type="ECO:0000256" key="3">
    <source>
        <dbReference type="ARBA" id="ARBA00004763"/>
    </source>
</evidence>
<dbReference type="PANTHER" id="PTHR20941:SF1">
    <property type="entry name" value="FOLIC ACID SYNTHESIS PROTEIN FOL1"/>
    <property type="match status" value="1"/>
</dbReference>
<comment type="cofactor">
    <cofactor evidence="2 12">
        <name>Mg(2+)</name>
        <dbReference type="ChEBI" id="CHEBI:18420"/>
    </cofactor>
</comment>
<evidence type="ECO:0000256" key="4">
    <source>
        <dbReference type="ARBA" id="ARBA00009503"/>
    </source>
</evidence>
<gene>
    <name evidence="14" type="primary">sul</name>
    <name evidence="14" type="ORF">MU1_57910</name>
</gene>
<comment type="catalytic activity">
    <reaction evidence="1">
        <text>(7,8-dihydropterin-6-yl)methyl diphosphate + 4-aminobenzoate = 7,8-dihydropteroate + diphosphate</text>
        <dbReference type="Rhea" id="RHEA:19949"/>
        <dbReference type="ChEBI" id="CHEBI:17836"/>
        <dbReference type="ChEBI" id="CHEBI:17839"/>
        <dbReference type="ChEBI" id="CHEBI:33019"/>
        <dbReference type="ChEBI" id="CHEBI:72950"/>
        <dbReference type="EC" id="2.5.1.15"/>
    </reaction>
</comment>
<evidence type="ECO:0000256" key="9">
    <source>
        <dbReference type="ARBA" id="ARBA00022842"/>
    </source>
</evidence>
<comment type="caution">
    <text evidence="14">The sequence shown here is derived from an EMBL/GenBank/DDBJ whole genome shotgun (WGS) entry which is preliminary data.</text>
</comment>
<evidence type="ECO:0000256" key="12">
    <source>
        <dbReference type="RuleBase" id="RU361205"/>
    </source>
</evidence>
<dbReference type="SUPFAM" id="SSF51717">
    <property type="entry name" value="Dihydropteroate synthetase-like"/>
    <property type="match status" value="1"/>
</dbReference>
<dbReference type="CDD" id="cd00739">
    <property type="entry name" value="DHPS"/>
    <property type="match status" value="1"/>
</dbReference>
<dbReference type="RefSeq" id="WP_284242251.1">
    <property type="nucleotide sequence ID" value="NZ_BSSQ01000034.1"/>
</dbReference>
<reference evidence="14 15" key="1">
    <citation type="submission" date="2023-03" db="EMBL/GenBank/DDBJ databases">
        <title>Draft genome sequence of the bacteria which degrade cell wall of Tricholomamatutake.</title>
        <authorList>
            <person name="Konishi Y."/>
            <person name="Fukuta Y."/>
            <person name="Shirasaka N."/>
        </authorList>
    </citation>
    <scope>NUCLEOTIDE SEQUENCE [LARGE SCALE GENOMIC DNA]</scope>
    <source>
        <strain evidence="15">mu1</strain>
    </source>
</reference>
<evidence type="ECO:0000256" key="6">
    <source>
        <dbReference type="ARBA" id="ARBA00016919"/>
    </source>
</evidence>
<comment type="similarity">
    <text evidence="4 12">Belongs to the DHPS family.</text>
</comment>
<evidence type="ECO:0000313" key="14">
    <source>
        <dbReference type="EMBL" id="GLX71441.1"/>
    </source>
</evidence>
<comment type="function">
    <text evidence="12">Catalyzes the condensation of para-aminobenzoate (pABA) with 6-hydroxymethyl-7,8-dihydropterin diphosphate (DHPt-PP) to form 7,8-dihydropteroate (H2Pte), the immediate precursor of folate derivatives.</text>
</comment>
<evidence type="ECO:0000256" key="5">
    <source>
        <dbReference type="ARBA" id="ARBA00012458"/>
    </source>
</evidence>
<dbReference type="EMBL" id="BSSQ01000034">
    <property type="protein sequence ID" value="GLX71441.1"/>
    <property type="molecule type" value="Genomic_DNA"/>
</dbReference>
<name>A0ABQ6GQ22_9BACL</name>
<evidence type="ECO:0000259" key="13">
    <source>
        <dbReference type="PROSITE" id="PS50972"/>
    </source>
</evidence>